<dbReference type="Proteomes" id="UP001386955">
    <property type="component" value="Unassembled WGS sequence"/>
</dbReference>
<accession>A0AAN9X5I7</accession>
<organism evidence="3 4">
    <name type="scientific">Psophocarpus tetragonolobus</name>
    <name type="common">Winged bean</name>
    <name type="synonym">Dolichos tetragonolobus</name>
    <dbReference type="NCBI Taxonomy" id="3891"/>
    <lineage>
        <taxon>Eukaryota</taxon>
        <taxon>Viridiplantae</taxon>
        <taxon>Streptophyta</taxon>
        <taxon>Embryophyta</taxon>
        <taxon>Tracheophyta</taxon>
        <taxon>Spermatophyta</taxon>
        <taxon>Magnoliopsida</taxon>
        <taxon>eudicotyledons</taxon>
        <taxon>Gunneridae</taxon>
        <taxon>Pentapetalae</taxon>
        <taxon>rosids</taxon>
        <taxon>fabids</taxon>
        <taxon>Fabales</taxon>
        <taxon>Fabaceae</taxon>
        <taxon>Papilionoideae</taxon>
        <taxon>50 kb inversion clade</taxon>
        <taxon>NPAAA clade</taxon>
        <taxon>indigoferoid/millettioid clade</taxon>
        <taxon>Phaseoleae</taxon>
        <taxon>Psophocarpus</taxon>
    </lineage>
</organism>
<dbReference type="EMBL" id="JAYMYS010000008">
    <property type="protein sequence ID" value="KAK7384867.1"/>
    <property type="molecule type" value="Genomic_DNA"/>
</dbReference>
<proteinExistence type="predicted"/>
<evidence type="ECO:0000256" key="1">
    <source>
        <dbReference type="SAM" id="MobiDB-lite"/>
    </source>
</evidence>
<name>A0AAN9X5I7_PSOTE</name>
<keyword evidence="2" id="KW-0732">Signal</keyword>
<keyword evidence="4" id="KW-1185">Reference proteome</keyword>
<gene>
    <name evidence="3" type="ORF">VNO78_30570</name>
</gene>
<evidence type="ECO:0000313" key="4">
    <source>
        <dbReference type="Proteomes" id="UP001386955"/>
    </source>
</evidence>
<dbReference type="AlphaFoldDB" id="A0AAN9X5I7"/>
<feature type="signal peptide" evidence="2">
    <location>
        <begin position="1"/>
        <end position="24"/>
    </location>
</feature>
<reference evidence="3 4" key="1">
    <citation type="submission" date="2024-01" db="EMBL/GenBank/DDBJ databases">
        <title>The genomes of 5 underutilized Papilionoideae crops provide insights into root nodulation and disease resistanc.</title>
        <authorList>
            <person name="Jiang F."/>
        </authorList>
    </citation>
    <scope>NUCLEOTIDE SEQUENCE [LARGE SCALE GENOMIC DNA]</scope>
    <source>
        <strain evidence="3">DUOXIRENSHENG_FW03</strain>
        <tissue evidence="3">Leaves</tissue>
    </source>
</reference>
<comment type="caution">
    <text evidence="3">The sequence shown here is derived from an EMBL/GenBank/DDBJ whole genome shotgun (WGS) entry which is preliminary data.</text>
</comment>
<feature type="region of interest" description="Disordered" evidence="1">
    <location>
        <begin position="32"/>
        <end position="65"/>
    </location>
</feature>
<feature type="chain" id="PRO_5042924132" evidence="2">
    <location>
        <begin position="25"/>
        <end position="100"/>
    </location>
</feature>
<sequence length="100" mass="10825">MKTQNLLIIVLVLCLSVLVALCRADVLDSTKAMKEEAEDATAPTVESAVDASAPTADAPGPVGKKSDESFVHWAYDKISHPFGKKNDHNDDKDDKDNKND</sequence>
<evidence type="ECO:0000313" key="3">
    <source>
        <dbReference type="EMBL" id="KAK7384867.1"/>
    </source>
</evidence>
<feature type="region of interest" description="Disordered" evidence="1">
    <location>
        <begin position="79"/>
        <end position="100"/>
    </location>
</feature>
<protein>
    <submittedName>
        <fullName evidence="3">Uncharacterized protein</fullName>
    </submittedName>
</protein>
<evidence type="ECO:0000256" key="2">
    <source>
        <dbReference type="SAM" id="SignalP"/>
    </source>
</evidence>